<gene>
    <name evidence="15" type="ORF">ATO8_09643</name>
</gene>
<keyword evidence="7 13" id="KW-0812">Transmembrane</keyword>
<evidence type="ECO:0000256" key="10">
    <source>
        <dbReference type="ARBA" id="ARBA00022989"/>
    </source>
</evidence>
<evidence type="ECO:0000256" key="9">
    <source>
        <dbReference type="ARBA" id="ARBA00022982"/>
    </source>
</evidence>
<evidence type="ECO:0000256" key="11">
    <source>
        <dbReference type="ARBA" id="ARBA00023004"/>
    </source>
</evidence>
<dbReference type="SUPFAM" id="SSF81342">
    <property type="entry name" value="Transmembrane di-heme cytochromes"/>
    <property type="match status" value="1"/>
</dbReference>
<comment type="cofactor">
    <cofactor evidence="1">
        <name>heme</name>
        <dbReference type="ChEBI" id="CHEBI:30413"/>
    </cofactor>
</comment>
<feature type="transmembrane region" description="Helical" evidence="13">
    <location>
        <begin position="209"/>
        <end position="230"/>
    </location>
</feature>
<evidence type="ECO:0000256" key="2">
    <source>
        <dbReference type="ARBA" id="ARBA00004651"/>
    </source>
</evidence>
<feature type="transmembrane region" description="Helical" evidence="13">
    <location>
        <begin position="250"/>
        <end position="273"/>
    </location>
</feature>
<dbReference type="GO" id="GO:0009326">
    <property type="term" value="C:formate dehydrogenase complex"/>
    <property type="evidence" value="ECO:0007669"/>
    <property type="project" value="InterPro"/>
</dbReference>
<evidence type="ECO:0000256" key="12">
    <source>
        <dbReference type="ARBA" id="ARBA00023136"/>
    </source>
</evidence>
<feature type="transmembrane region" description="Helical" evidence="13">
    <location>
        <begin position="21"/>
        <end position="41"/>
    </location>
</feature>
<dbReference type="PANTHER" id="PTHR30074:SF6">
    <property type="entry name" value="FORMATE DEHYDROGENASE GAMMA SUBUNIT"/>
    <property type="match status" value="1"/>
</dbReference>
<dbReference type="GO" id="GO:0046872">
    <property type="term" value="F:metal ion binding"/>
    <property type="evidence" value="ECO:0007669"/>
    <property type="project" value="UniProtKB-KW"/>
</dbReference>
<proteinExistence type="inferred from homology"/>
<evidence type="ECO:0000256" key="5">
    <source>
        <dbReference type="ARBA" id="ARBA00022475"/>
    </source>
</evidence>
<evidence type="ECO:0000256" key="7">
    <source>
        <dbReference type="ARBA" id="ARBA00022692"/>
    </source>
</evidence>
<dbReference type="InterPro" id="IPR016174">
    <property type="entry name" value="Di-haem_cyt_TM"/>
</dbReference>
<evidence type="ECO:0000313" key="15">
    <source>
        <dbReference type="EMBL" id="ETW12796.1"/>
    </source>
</evidence>
<keyword evidence="9" id="KW-0249">Electron transport</keyword>
<dbReference type="RefSeq" id="WP_051487664.1">
    <property type="nucleotide sequence ID" value="NZ_AQQW01000005.1"/>
</dbReference>
<dbReference type="GO" id="GO:0008863">
    <property type="term" value="F:formate dehydrogenase (NAD+) activity"/>
    <property type="evidence" value="ECO:0007669"/>
    <property type="project" value="InterPro"/>
</dbReference>
<feature type="domain" description="Cytochrome b561 bacterial/Ni-hydrogenase" evidence="14">
    <location>
        <begin position="201"/>
        <end position="380"/>
    </location>
</feature>
<evidence type="ECO:0000256" key="1">
    <source>
        <dbReference type="ARBA" id="ARBA00001971"/>
    </source>
</evidence>
<name>W4HKY2_9RHOB</name>
<feature type="transmembrane region" description="Helical" evidence="13">
    <location>
        <begin position="311"/>
        <end position="335"/>
    </location>
</feature>
<keyword evidence="8" id="KW-0479">Metal-binding</keyword>
<accession>W4HKY2</accession>
<keyword evidence="12 13" id="KW-0472">Membrane</keyword>
<dbReference type="GO" id="GO:0009061">
    <property type="term" value="P:anaerobic respiration"/>
    <property type="evidence" value="ECO:0007669"/>
    <property type="project" value="TreeGrafter"/>
</dbReference>
<feature type="transmembrane region" description="Helical" evidence="13">
    <location>
        <begin position="162"/>
        <end position="188"/>
    </location>
</feature>
<dbReference type="Gene3D" id="1.20.950.20">
    <property type="entry name" value="Transmembrane di-heme cytochromes, Chain C"/>
    <property type="match status" value="1"/>
</dbReference>
<organism evidence="15 16">
    <name type="scientific">Roseivivax marinus</name>
    <dbReference type="NCBI Taxonomy" id="1379903"/>
    <lineage>
        <taxon>Bacteria</taxon>
        <taxon>Pseudomonadati</taxon>
        <taxon>Pseudomonadota</taxon>
        <taxon>Alphaproteobacteria</taxon>
        <taxon>Rhodobacterales</taxon>
        <taxon>Roseobacteraceae</taxon>
        <taxon>Roseivivax</taxon>
    </lineage>
</organism>
<dbReference type="InterPro" id="IPR006471">
    <property type="entry name" value="Formate_DH_gsu"/>
</dbReference>
<feature type="transmembrane region" description="Helical" evidence="13">
    <location>
        <begin position="341"/>
        <end position="365"/>
    </location>
</feature>
<dbReference type="GO" id="GO:0009055">
    <property type="term" value="F:electron transfer activity"/>
    <property type="evidence" value="ECO:0007669"/>
    <property type="project" value="InterPro"/>
</dbReference>
<keyword evidence="4" id="KW-0813">Transport</keyword>
<protein>
    <submittedName>
        <fullName evidence="15">Formate dehydrogenase subunit gamma</fullName>
    </submittedName>
</protein>
<sequence length="406" mass="44386">MSDSAGGVRGRDFTGYRIAGAIAALIFLFLLAWQVVLLFAADSTVRPEVAIRAAGDSPGMHSGTIAAETLAARTRLLDERYRTGPSPEAEVPALAEGRANLDSESMTDGSAYTRAWSVPTEDEAAMMHQPDRIEGISSLPYSNAALFERPFGRDWRIGMSDIITHMGALAILGMAFLLSAVLALRGRVPIRQGKSGRRVHRFGFVERGTHWMTALSFLGLSFTGIAIAYGETLFVPLGERAMGTLGWWSTWGHVLFAPTFFLGLIVMAVMWTAKNLPSKLDIQWIAKGGGFFSDSGDHPPARKFNAGQKMVFWSAILGGLIMVATGVTLMFPYYWLDLAGMSWAMLIHAAIAVLLIAVFLAHIYIGSVGMHGAIDAMWSGKVDRNWAEEHHSLWLREVDPKKERTP</sequence>
<keyword evidence="6" id="KW-0349">Heme</keyword>
<keyword evidence="16" id="KW-1185">Reference proteome</keyword>
<dbReference type="InterPro" id="IPR051817">
    <property type="entry name" value="FDH_cytochrome_b556_subunit"/>
</dbReference>
<keyword evidence="10 13" id="KW-1133">Transmembrane helix</keyword>
<keyword evidence="11" id="KW-0408">Iron</keyword>
<evidence type="ECO:0000256" key="13">
    <source>
        <dbReference type="SAM" id="Phobius"/>
    </source>
</evidence>
<comment type="caution">
    <text evidence="15">The sequence shown here is derived from an EMBL/GenBank/DDBJ whole genome shotgun (WGS) entry which is preliminary data.</text>
</comment>
<comment type="subcellular location">
    <subcellularLocation>
        <location evidence="2">Cell membrane</location>
        <topology evidence="2">Multi-pass membrane protein</topology>
    </subcellularLocation>
</comment>
<keyword evidence="5" id="KW-1003">Cell membrane</keyword>
<dbReference type="NCBIfam" id="TIGR01583">
    <property type="entry name" value="formate-DH-gamm"/>
    <property type="match status" value="1"/>
</dbReference>
<evidence type="ECO:0000256" key="3">
    <source>
        <dbReference type="ARBA" id="ARBA00010747"/>
    </source>
</evidence>
<dbReference type="Proteomes" id="UP000019063">
    <property type="component" value="Unassembled WGS sequence"/>
</dbReference>
<dbReference type="InterPro" id="IPR011577">
    <property type="entry name" value="Cyt_b561_bac/Ni-Hgenase"/>
</dbReference>
<dbReference type="GO" id="GO:0022904">
    <property type="term" value="P:respiratory electron transport chain"/>
    <property type="evidence" value="ECO:0007669"/>
    <property type="project" value="InterPro"/>
</dbReference>
<reference evidence="15 16" key="1">
    <citation type="journal article" date="2014" name="Antonie Van Leeuwenhoek">
        <title>Roseivivax atlanticus sp. nov., isolated from surface seawater of the Atlantic Ocean.</title>
        <authorList>
            <person name="Li G."/>
            <person name="Lai Q."/>
            <person name="Liu X."/>
            <person name="Sun F."/>
            <person name="Shao Z."/>
        </authorList>
    </citation>
    <scope>NUCLEOTIDE SEQUENCE [LARGE SCALE GENOMIC DNA]</scope>
    <source>
        <strain evidence="15 16">22II-s10s</strain>
    </source>
</reference>
<evidence type="ECO:0000256" key="4">
    <source>
        <dbReference type="ARBA" id="ARBA00022448"/>
    </source>
</evidence>
<dbReference type="AlphaFoldDB" id="W4HKY2"/>
<dbReference type="PANTHER" id="PTHR30074">
    <property type="entry name" value="FORMATE DEHYDROGENASE, NITRATE-INDUCIBLE, CYTOCHROME B556 FDN SUBUNIT"/>
    <property type="match status" value="1"/>
</dbReference>
<evidence type="ECO:0000259" key="14">
    <source>
        <dbReference type="Pfam" id="PF01292"/>
    </source>
</evidence>
<dbReference type="eggNOG" id="COG2864">
    <property type="taxonomic scope" value="Bacteria"/>
</dbReference>
<dbReference type="GO" id="GO:0036397">
    <property type="term" value="F:formate dehydrogenase (quinone) activity"/>
    <property type="evidence" value="ECO:0007669"/>
    <property type="project" value="TreeGrafter"/>
</dbReference>
<evidence type="ECO:0000256" key="6">
    <source>
        <dbReference type="ARBA" id="ARBA00022617"/>
    </source>
</evidence>
<dbReference type="STRING" id="1379903.ATO8_09643"/>
<evidence type="ECO:0000256" key="8">
    <source>
        <dbReference type="ARBA" id="ARBA00022723"/>
    </source>
</evidence>
<dbReference type="GO" id="GO:0005886">
    <property type="term" value="C:plasma membrane"/>
    <property type="evidence" value="ECO:0007669"/>
    <property type="project" value="UniProtKB-SubCell"/>
</dbReference>
<comment type="similarity">
    <text evidence="3">Belongs to the formate dehydrogenase gamma subunit family.</text>
</comment>
<dbReference type="EMBL" id="AQQW01000005">
    <property type="protein sequence ID" value="ETW12796.1"/>
    <property type="molecule type" value="Genomic_DNA"/>
</dbReference>
<evidence type="ECO:0000313" key="16">
    <source>
        <dbReference type="Proteomes" id="UP000019063"/>
    </source>
</evidence>
<dbReference type="Pfam" id="PF01292">
    <property type="entry name" value="Ni_hydr_CYTB"/>
    <property type="match status" value="1"/>
</dbReference>
<dbReference type="GO" id="GO:0015944">
    <property type="term" value="P:formate oxidation"/>
    <property type="evidence" value="ECO:0007669"/>
    <property type="project" value="TreeGrafter"/>
</dbReference>